<organism evidence="2 3">
    <name type="scientific">Nocardioides turkmenicus</name>
    <dbReference type="NCBI Taxonomy" id="2711220"/>
    <lineage>
        <taxon>Bacteria</taxon>
        <taxon>Bacillati</taxon>
        <taxon>Actinomycetota</taxon>
        <taxon>Actinomycetes</taxon>
        <taxon>Propionibacteriales</taxon>
        <taxon>Nocardioidaceae</taxon>
        <taxon>Nocardioides</taxon>
    </lineage>
</organism>
<dbReference type="Gene3D" id="1.10.10.10">
    <property type="entry name" value="Winged helix-like DNA-binding domain superfamily/Winged helix DNA-binding domain"/>
    <property type="match status" value="2"/>
</dbReference>
<proteinExistence type="predicted"/>
<dbReference type="RefSeq" id="WP_165112811.1">
    <property type="nucleotide sequence ID" value="NZ_JAALAA010000020.1"/>
</dbReference>
<evidence type="ECO:0000313" key="3">
    <source>
        <dbReference type="Proteomes" id="UP000483261"/>
    </source>
</evidence>
<dbReference type="AlphaFoldDB" id="A0A6M1RFS8"/>
<evidence type="ECO:0000259" key="1">
    <source>
        <dbReference type="PROSITE" id="PS50043"/>
    </source>
</evidence>
<dbReference type="PANTHER" id="PTHR34293">
    <property type="entry name" value="HTH-TYPE TRANSCRIPTIONAL REGULATOR TRMBL2"/>
    <property type="match status" value="1"/>
</dbReference>
<dbReference type="GO" id="GO:0006355">
    <property type="term" value="P:regulation of DNA-templated transcription"/>
    <property type="evidence" value="ECO:0007669"/>
    <property type="project" value="InterPro"/>
</dbReference>
<dbReference type="InterPro" id="IPR000792">
    <property type="entry name" value="Tscrpt_reg_LuxR_C"/>
</dbReference>
<feature type="domain" description="HTH luxR-type" evidence="1">
    <location>
        <begin position="256"/>
        <end position="324"/>
    </location>
</feature>
<dbReference type="PANTHER" id="PTHR34293:SF1">
    <property type="entry name" value="HTH-TYPE TRANSCRIPTIONAL REGULATOR TRMBL2"/>
    <property type="match status" value="1"/>
</dbReference>
<dbReference type="InterPro" id="IPR051797">
    <property type="entry name" value="TrmB-like"/>
</dbReference>
<protein>
    <recommendedName>
        <fullName evidence="1">HTH luxR-type domain-containing protein</fullName>
    </recommendedName>
</protein>
<accession>A0A6M1RFS8</accession>
<dbReference type="InterPro" id="IPR036388">
    <property type="entry name" value="WH-like_DNA-bd_sf"/>
</dbReference>
<dbReference type="InterPro" id="IPR016032">
    <property type="entry name" value="Sig_transdc_resp-reg_C-effctor"/>
</dbReference>
<dbReference type="Proteomes" id="UP000483261">
    <property type="component" value="Unassembled WGS sequence"/>
</dbReference>
<evidence type="ECO:0000313" key="2">
    <source>
        <dbReference type="EMBL" id="NGN95137.1"/>
    </source>
</evidence>
<dbReference type="SUPFAM" id="SSF46894">
    <property type="entry name" value="C-terminal effector domain of the bipartite response regulators"/>
    <property type="match status" value="1"/>
</dbReference>
<sequence length="326" mass="35665">MLETLGFNSTEAAVYELLVSRGRLALEDLLAPGPAAQRRQAVAALEAKGLVRRLAGAAQEYVVAPPEEAVEVLIAEQMRALQSVRVQAAEVAARVWRVAQRADPTELVEVVTGEDASQHLFRQVVRTARQELAVFDRPPYAMKIEEAEAREITSKQAERMKTDGLVLRTVFDRSLLDDPSQVRRILAGAAAGEQSRIASVPLKLVIVDREWGLLPLVHTDGVTPGAAVIVRSSVLLDSLLALFESIWEHAAEVKPHVDDPSSLGDTEAGLRRLAQLLATGMTDVAIAHHLAISERTVRRRIKELMSVLHVDSRFQAGVRAAEKGWL</sequence>
<dbReference type="EMBL" id="JAALAA010000020">
    <property type="protein sequence ID" value="NGN95137.1"/>
    <property type="molecule type" value="Genomic_DNA"/>
</dbReference>
<name>A0A6M1RFS8_9ACTN</name>
<dbReference type="Pfam" id="PF00196">
    <property type="entry name" value="GerE"/>
    <property type="match status" value="1"/>
</dbReference>
<gene>
    <name evidence="2" type="ORF">G5C66_20655</name>
</gene>
<dbReference type="PROSITE" id="PS50043">
    <property type="entry name" value="HTH_LUXR_2"/>
    <property type="match status" value="1"/>
</dbReference>
<comment type="caution">
    <text evidence="2">The sequence shown here is derived from an EMBL/GenBank/DDBJ whole genome shotgun (WGS) entry which is preliminary data.</text>
</comment>
<dbReference type="GO" id="GO:0003677">
    <property type="term" value="F:DNA binding"/>
    <property type="evidence" value="ECO:0007669"/>
    <property type="project" value="InterPro"/>
</dbReference>
<keyword evidence="3" id="KW-1185">Reference proteome</keyword>
<dbReference type="SMART" id="SM00421">
    <property type="entry name" value="HTH_LUXR"/>
    <property type="match status" value="1"/>
</dbReference>
<reference evidence="2 3" key="1">
    <citation type="submission" date="2020-02" db="EMBL/GenBank/DDBJ databases">
        <title>Whole-genome analyses of novel actinobacteria.</title>
        <authorList>
            <person name="Sahin N."/>
        </authorList>
    </citation>
    <scope>NUCLEOTIDE SEQUENCE [LARGE SCALE GENOMIC DNA]</scope>
    <source>
        <strain evidence="2 3">KC13</strain>
    </source>
</reference>